<proteinExistence type="predicted"/>
<reference evidence="2" key="3">
    <citation type="submission" date="2024-09" db="EMBL/GenBank/DDBJ databases">
        <authorList>
            <person name="Sun Q."/>
        </authorList>
    </citation>
    <scope>NUCLEOTIDE SEQUENCE</scope>
    <source>
        <strain evidence="2">NBRC 114356</strain>
    </source>
</reference>
<name>A0ABD5YX12_9EURY</name>
<sequence>MSDKVATALNSEYNSLFNMVRISETTRLNRVEHIVGSGTGVLDFSVEGESEYYTWEESEDADWEIEDASRVENIEEDRFIMYPAGEYFTCEIEEGSEGVRDGSVRCWSESE</sequence>
<evidence type="ECO:0000313" key="1">
    <source>
        <dbReference type="EMBL" id="MFC7198047.1"/>
    </source>
</evidence>
<keyword evidence="3" id="KW-1185">Reference proteome</keyword>
<evidence type="ECO:0000313" key="2">
    <source>
        <dbReference type="EMBL" id="MFC7198288.1"/>
    </source>
</evidence>
<protein>
    <submittedName>
        <fullName evidence="2">Uncharacterized protein</fullName>
    </submittedName>
</protein>
<dbReference type="Proteomes" id="UP001596447">
    <property type="component" value="Unassembled WGS sequence"/>
</dbReference>
<dbReference type="AlphaFoldDB" id="A0ABD5YX12"/>
<dbReference type="RefSeq" id="WP_279530229.1">
    <property type="nucleotide sequence ID" value="NZ_CP122313.1"/>
</dbReference>
<accession>A0ABD5YX12</accession>
<reference evidence="2" key="1">
    <citation type="journal article" date="2014" name="Int. J. Syst. Evol. Microbiol.">
        <title>Complete genome sequence of Corynebacterium casei LMG S-19264T (=DSM 44701T), isolated from a smear-ripened cheese.</title>
        <authorList>
            <consortium name="US DOE Joint Genome Institute (JGI-PGF)"/>
            <person name="Walter F."/>
            <person name="Albersmeier A."/>
            <person name="Kalinowski J."/>
            <person name="Ruckert C."/>
        </authorList>
    </citation>
    <scope>NUCLEOTIDE SEQUENCE [LARGE SCALE GENOMIC DNA]</scope>
    <source>
        <strain evidence="2">NBRC 114356</strain>
    </source>
</reference>
<reference evidence="3" key="2">
    <citation type="journal article" date="2019" name="Int. J. Syst. Evol. Microbiol.">
        <title>The Global Catalogue of Microorganisms (GCM) 10K type strain sequencing project: providing services to taxonomists for standard genome sequencing and annotation.</title>
        <authorList>
            <consortium name="The Broad Institute Genomics Platform"/>
            <consortium name="The Broad Institute Genome Sequencing Center for Infectious Disease"/>
            <person name="Wu L."/>
            <person name="Ma J."/>
        </authorList>
    </citation>
    <scope>NUCLEOTIDE SEQUENCE [LARGE SCALE GENOMIC DNA]</scope>
    <source>
        <strain evidence="3">XZGYJ-43</strain>
    </source>
</reference>
<dbReference type="EMBL" id="JBHTAR010000003">
    <property type="protein sequence ID" value="MFC7198047.1"/>
    <property type="molecule type" value="Genomic_DNA"/>
</dbReference>
<evidence type="ECO:0000313" key="3">
    <source>
        <dbReference type="Proteomes" id="UP001596447"/>
    </source>
</evidence>
<gene>
    <name evidence="1" type="ORF">ACFQJ9_00800</name>
    <name evidence="2" type="ORF">ACFQJ9_02120</name>
</gene>
<dbReference type="EMBL" id="JBHTAR010000003">
    <property type="protein sequence ID" value="MFC7198288.1"/>
    <property type="molecule type" value="Genomic_DNA"/>
</dbReference>
<organism evidence="2 3">
    <name type="scientific">Halospeciosus flavus</name>
    <dbReference type="NCBI Taxonomy" id="3032283"/>
    <lineage>
        <taxon>Archaea</taxon>
        <taxon>Methanobacteriati</taxon>
        <taxon>Methanobacteriota</taxon>
        <taxon>Stenosarchaea group</taxon>
        <taxon>Halobacteria</taxon>
        <taxon>Halobacteriales</taxon>
        <taxon>Halobacteriaceae</taxon>
        <taxon>Halospeciosus</taxon>
    </lineage>
</organism>
<comment type="caution">
    <text evidence="2">The sequence shown here is derived from an EMBL/GenBank/DDBJ whole genome shotgun (WGS) entry which is preliminary data.</text>
</comment>